<feature type="region of interest" description="Disordered" evidence="1">
    <location>
        <begin position="1"/>
        <end position="381"/>
    </location>
</feature>
<reference evidence="3" key="1">
    <citation type="submission" date="2025-08" db="UniProtKB">
        <authorList>
            <consortium name="Ensembl"/>
        </authorList>
    </citation>
    <scope>IDENTIFICATION</scope>
</reference>
<feature type="compositionally biased region" description="Polar residues" evidence="1">
    <location>
        <begin position="149"/>
        <end position="168"/>
    </location>
</feature>
<feature type="compositionally biased region" description="Basic residues" evidence="1">
    <location>
        <begin position="502"/>
        <end position="512"/>
    </location>
</feature>
<sequence>MWKVTGRSSALDRAQALLCAKRSSRGGDPPTATQGGSFKPPSDHPNIQTLMSDLSDLSMESSASSAEAARNTQEDPERKGGPTEDLRPQSSLGEGSRFLKKVPKPATSSQSPVSRNQSQPVVESRRASSQAPAWRRLAEIESRVRNRQQELQQAKRATQAAAVQNTEASVEPSEDSDSEQSRKRNRFLKKTSAATVEGTDAAPPAGIGVKSRSGGVSAEVRSGGLEKKQRREGSAINLESDEEDIKELLGDSFHRLSSGGSPQVTLSHPNRRVGSSAAAGPPSSSNTAPPRSPASPSHRRSPFRFTGQAQVQFSPSALSPSPPPPDLPTSHPERPGSSQRPGSQQSSHSSSAEVLSLEELFPVGPDSDHQHSILSSVSSEDFRINVRTLDELIPASTGAATEELEKQLVDPVPGSQEEEEVVLDYQSDFDSSVEQISEHLGDDDDDDDDDEEEEAEVREEVSTTEKSHRNPDDDCSSAFFEPSRSSVSWTPGRSQRSESPRSRRSSSQRSTRRSYTDAAVQTHPDPTGVAPLDPTVSRMYLKPIPAVSAERLEAISLFNPAGFALNETLKQQLAMTRRFMERSDELHAALLRSLEPPNYRYTTLEETIHKIREHRYHKCRVEQT</sequence>
<reference evidence="3" key="2">
    <citation type="submission" date="2025-09" db="UniProtKB">
        <authorList>
            <consortium name="Ensembl"/>
        </authorList>
    </citation>
    <scope>IDENTIFICATION</scope>
</reference>
<feature type="compositionally biased region" description="Basic and acidic residues" evidence="1">
    <location>
        <begin position="224"/>
        <end position="233"/>
    </location>
</feature>
<feature type="compositionally biased region" description="Polar residues" evidence="1">
    <location>
        <begin position="483"/>
        <end position="492"/>
    </location>
</feature>
<dbReference type="Ensembl" id="ENSCVAT00000008995.1">
    <property type="protein sequence ID" value="ENSCVAP00000004061.1"/>
    <property type="gene ID" value="ENSCVAG00000005328.1"/>
</dbReference>
<feature type="compositionally biased region" description="Low complexity" evidence="1">
    <location>
        <begin position="275"/>
        <end position="289"/>
    </location>
</feature>
<feature type="compositionally biased region" description="Polar residues" evidence="1">
    <location>
        <begin position="258"/>
        <end position="268"/>
    </location>
</feature>
<feature type="compositionally biased region" description="Basic and acidic residues" evidence="1">
    <location>
        <begin position="458"/>
        <end position="472"/>
    </location>
</feature>
<dbReference type="InterPro" id="IPR027884">
    <property type="entry name" value="DUF4614"/>
</dbReference>
<dbReference type="OMA" id="FKINVMT"/>
<feature type="compositionally biased region" description="Low complexity" evidence="1">
    <location>
        <begin position="51"/>
        <end position="69"/>
    </location>
</feature>
<dbReference type="InterPro" id="IPR040120">
    <property type="entry name" value="C19orf44-like"/>
</dbReference>
<feature type="compositionally biased region" description="Polar residues" evidence="1">
    <location>
        <begin position="106"/>
        <end position="131"/>
    </location>
</feature>
<dbReference type="Proteomes" id="UP000265020">
    <property type="component" value="Unassembled WGS sequence"/>
</dbReference>
<protein>
    <recommendedName>
        <fullName evidence="2">DUF4614 domain-containing protein</fullName>
    </recommendedName>
</protein>
<name>A0A3Q2CG64_CYPVA</name>
<proteinExistence type="predicted"/>
<dbReference type="Pfam" id="PF15391">
    <property type="entry name" value="DUF4614"/>
    <property type="match status" value="1"/>
</dbReference>
<accession>A0A3Q2CG64</accession>
<dbReference type="PANTHER" id="PTHR22409:SF2">
    <property type="entry name" value="CHROMOSOME 19 OPEN READING FRAME 44"/>
    <property type="match status" value="1"/>
</dbReference>
<evidence type="ECO:0000313" key="4">
    <source>
        <dbReference type="Proteomes" id="UP000265020"/>
    </source>
</evidence>
<dbReference type="PANTHER" id="PTHR22409">
    <property type="entry name" value="CHROMOSOME 19 OPEN READING FRAME 44"/>
    <property type="match status" value="1"/>
</dbReference>
<feature type="compositionally biased region" description="Basic and acidic residues" evidence="1">
    <location>
        <begin position="72"/>
        <end position="87"/>
    </location>
</feature>
<evidence type="ECO:0000259" key="2">
    <source>
        <dbReference type="Pfam" id="PF15391"/>
    </source>
</evidence>
<feature type="compositionally biased region" description="Basic and acidic residues" evidence="1">
    <location>
        <begin position="136"/>
        <end position="148"/>
    </location>
</feature>
<feature type="compositionally biased region" description="Low complexity" evidence="1">
    <location>
        <begin position="335"/>
        <end position="351"/>
    </location>
</feature>
<feature type="compositionally biased region" description="Acidic residues" evidence="1">
    <location>
        <begin position="441"/>
        <end position="457"/>
    </location>
</feature>
<dbReference type="AlphaFoldDB" id="A0A3Q2CG64"/>
<evidence type="ECO:0000313" key="3">
    <source>
        <dbReference type="Ensembl" id="ENSCVAP00000004061.1"/>
    </source>
</evidence>
<evidence type="ECO:0000256" key="1">
    <source>
        <dbReference type="SAM" id="MobiDB-lite"/>
    </source>
</evidence>
<organism evidence="3 4">
    <name type="scientific">Cyprinodon variegatus</name>
    <name type="common">Sheepshead minnow</name>
    <dbReference type="NCBI Taxonomy" id="28743"/>
    <lineage>
        <taxon>Eukaryota</taxon>
        <taxon>Metazoa</taxon>
        <taxon>Chordata</taxon>
        <taxon>Craniata</taxon>
        <taxon>Vertebrata</taxon>
        <taxon>Euteleostomi</taxon>
        <taxon>Actinopterygii</taxon>
        <taxon>Neopterygii</taxon>
        <taxon>Teleostei</taxon>
        <taxon>Neoteleostei</taxon>
        <taxon>Acanthomorphata</taxon>
        <taxon>Ovalentaria</taxon>
        <taxon>Atherinomorphae</taxon>
        <taxon>Cyprinodontiformes</taxon>
        <taxon>Cyprinodontidae</taxon>
        <taxon>Cyprinodon</taxon>
    </lineage>
</organism>
<keyword evidence="4" id="KW-1185">Reference proteome</keyword>
<feature type="region of interest" description="Disordered" evidence="1">
    <location>
        <begin position="409"/>
        <end position="531"/>
    </location>
</feature>
<feature type="domain" description="DUF4614" evidence="2">
    <location>
        <begin position="450"/>
        <end position="615"/>
    </location>
</feature>